<keyword evidence="2" id="KW-1185">Reference proteome</keyword>
<gene>
    <name evidence="1" type="ORF">A3Q56_02679</name>
</gene>
<proteinExistence type="predicted"/>
<evidence type="ECO:0000313" key="1">
    <source>
        <dbReference type="EMBL" id="OAF69592.1"/>
    </source>
</evidence>
<dbReference type="EMBL" id="LWCA01000258">
    <property type="protein sequence ID" value="OAF69592.1"/>
    <property type="molecule type" value="Genomic_DNA"/>
</dbReference>
<evidence type="ECO:0008006" key="3">
    <source>
        <dbReference type="Google" id="ProtNLM"/>
    </source>
</evidence>
<dbReference type="AlphaFoldDB" id="A0A177B7C7"/>
<name>A0A177B7C7_9BILA</name>
<reference evidence="1 2" key="1">
    <citation type="submission" date="2016-04" db="EMBL/GenBank/DDBJ databases">
        <title>The genome of Intoshia linei affirms orthonectids as highly simplified spiralians.</title>
        <authorList>
            <person name="Mikhailov K.V."/>
            <person name="Slusarev G.S."/>
            <person name="Nikitin M.A."/>
            <person name="Logacheva M.D."/>
            <person name="Penin A."/>
            <person name="Aleoshin V."/>
            <person name="Panchin Y.V."/>
        </authorList>
    </citation>
    <scope>NUCLEOTIDE SEQUENCE [LARGE SCALE GENOMIC DNA]</scope>
    <source>
        <strain evidence="1">Intl2013</strain>
        <tissue evidence="1">Whole animal</tissue>
    </source>
</reference>
<organism evidence="1 2">
    <name type="scientific">Intoshia linei</name>
    <dbReference type="NCBI Taxonomy" id="1819745"/>
    <lineage>
        <taxon>Eukaryota</taxon>
        <taxon>Metazoa</taxon>
        <taxon>Spiralia</taxon>
        <taxon>Lophotrochozoa</taxon>
        <taxon>Mesozoa</taxon>
        <taxon>Orthonectida</taxon>
        <taxon>Rhopaluridae</taxon>
        <taxon>Intoshia</taxon>
    </lineage>
</organism>
<protein>
    <recommendedName>
        <fullName evidence="3">HTH psq-type domain-containing protein</fullName>
    </recommendedName>
</protein>
<evidence type="ECO:0000313" key="2">
    <source>
        <dbReference type="Proteomes" id="UP000078046"/>
    </source>
</evidence>
<comment type="caution">
    <text evidence="1">The sequence shown here is derived from an EMBL/GenBank/DDBJ whole genome shotgun (WGS) entry which is preliminary data.</text>
</comment>
<sequence length="179" mass="20793">MDLKINPDKPTLVLIKYPFLIKDVDVILNTLMSKDNILKIINRPNADLRLVPPTKLSSSYGSVLIAKRYKFRNRMLMRYKFSESGKIIHQDINGGMKPSELSNKYEVSRSTIYYIKKNKDKECYTHLKEDSIILRKCFGDSLSADMSWIEIFKEKILELTIEMGLNDSLTTTVCYRTLI</sequence>
<accession>A0A177B7C7</accession>
<dbReference type="Proteomes" id="UP000078046">
    <property type="component" value="Unassembled WGS sequence"/>
</dbReference>